<dbReference type="InterPro" id="IPR050346">
    <property type="entry name" value="FMO-like"/>
</dbReference>
<accession>A0A8H3YPL2</accession>
<keyword evidence="5" id="KW-0812">Transmembrane</keyword>
<dbReference type="EMBL" id="WNWS01000633">
    <property type="protein sequence ID" value="KAE9965006.1"/>
    <property type="molecule type" value="Genomic_DNA"/>
</dbReference>
<reference evidence="6 7" key="1">
    <citation type="submission" date="2018-12" db="EMBL/GenBank/DDBJ databases">
        <title>Venturia inaequalis Genome Resource.</title>
        <authorList>
            <person name="Lichtner F.J."/>
        </authorList>
    </citation>
    <scope>NUCLEOTIDE SEQUENCE [LARGE SCALE GENOMIC DNA]</scope>
    <source>
        <strain evidence="6 7">120213</strain>
    </source>
</reference>
<evidence type="ECO:0000256" key="2">
    <source>
        <dbReference type="ARBA" id="ARBA00022630"/>
    </source>
</evidence>
<sequence>MTATLHDNASKLYLAHRTGMTMLPRYGLDGATFDQAQTLSWTFAITFMSIWIPTLMNMMFGKVIRSVSTKAYPNIPASWGLSVSSRVSPNARQPLMSCFCATARTFYLRYTPLTADVIYPFLESGFAEPVSQIRKVVGPRAVELSNGRTLEDVDTSIYCTGYNFAVPFLSEDFNPCPVIGEVPNLYRGVVPLHPDSKIRESLAFLGQTAVPLPAPLQMERQAMAVSQVWRGLSPIPLANEMKHWHEGWLKWRKDLVAKQKIKSHFYTAFVPLGGHLVWLDKTAGTGLFDNFAL</sequence>
<keyword evidence="5" id="KW-0472">Membrane</keyword>
<dbReference type="PANTHER" id="PTHR23023">
    <property type="entry name" value="DIMETHYLANILINE MONOOXYGENASE"/>
    <property type="match status" value="1"/>
</dbReference>
<keyword evidence="4" id="KW-0560">Oxidoreductase</keyword>
<dbReference type="GO" id="GO:0004499">
    <property type="term" value="F:N,N-dimethylaniline monooxygenase activity"/>
    <property type="evidence" value="ECO:0007669"/>
    <property type="project" value="InterPro"/>
</dbReference>
<evidence type="ECO:0000256" key="1">
    <source>
        <dbReference type="ARBA" id="ARBA00009183"/>
    </source>
</evidence>
<evidence type="ECO:0000313" key="6">
    <source>
        <dbReference type="EMBL" id="KAE9965006.1"/>
    </source>
</evidence>
<organism evidence="6 7">
    <name type="scientific">Venturia inaequalis</name>
    <name type="common">Apple scab fungus</name>
    <dbReference type="NCBI Taxonomy" id="5025"/>
    <lineage>
        <taxon>Eukaryota</taxon>
        <taxon>Fungi</taxon>
        <taxon>Dikarya</taxon>
        <taxon>Ascomycota</taxon>
        <taxon>Pezizomycotina</taxon>
        <taxon>Dothideomycetes</taxon>
        <taxon>Pleosporomycetidae</taxon>
        <taxon>Venturiales</taxon>
        <taxon>Venturiaceae</taxon>
        <taxon>Venturia</taxon>
    </lineage>
</organism>
<comment type="caution">
    <text evidence="6">The sequence shown here is derived from an EMBL/GenBank/DDBJ whole genome shotgun (WGS) entry which is preliminary data.</text>
</comment>
<dbReference type="InterPro" id="IPR036188">
    <property type="entry name" value="FAD/NAD-bd_sf"/>
</dbReference>
<evidence type="ECO:0000256" key="3">
    <source>
        <dbReference type="ARBA" id="ARBA00022827"/>
    </source>
</evidence>
<proteinExistence type="inferred from homology"/>
<name>A0A8H3YPL2_VENIN</name>
<keyword evidence="5" id="KW-1133">Transmembrane helix</keyword>
<dbReference type="InterPro" id="IPR020946">
    <property type="entry name" value="Flavin_mOase-like"/>
</dbReference>
<protein>
    <submittedName>
        <fullName evidence="6">Uncharacterized protein</fullName>
    </submittedName>
</protein>
<dbReference type="Pfam" id="PF00743">
    <property type="entry name" value="FMO-like"/>
    <property type="match status" value="1"/>
</dbReference>
<keyword evidence="2" id="KW-0285">Flavoprotein</keyword>
<dbReference type="AlphaFoldDB" id="A0A8H3YPL2"/>
<dbReference type="GO" id="GO:0050660">
    <property type="term" value="F:flavin adenine dinucleotide binding"/>
    <property type="evidence" value="ECO:0007669"/>
    <property type="project" value="InterPro"/>
</dbReference>
<gene>
    <name evidence="6" type="ORF">EG328_010045</name>
</gene>
<evidence type="ECO:0000256" key="4">
    <source>
        <dbReference type="ARBA" id="ARBA00023002"/>
    </source>
</evidence>
<comment type="similarity">
    <text evidence="1">Belongs to the FMO family.</text>
</comment>
<evidence type="ECO:0000313" key="7">
    <source>
        <dbReference type="Proteomes" id="UP000447873"/>
    </source>
</evidence>
<dbReference type="Gene3D" id="3.50.50.60">
    <property type="entry name" value="FAD/NAD(P)-binding domain"/>
    <property type="match status" value="2"/>
</dbReference>
<evidence type="ECO:0000256" key="5">
    <source>
        <dbReference type="SAM" id="Phobius"/>
    </source>
</evidence>
<dbReference type="GO" id="GO:0050661">
    <property type="term" value="F:NADP binding"/>
    <property type="evidence" value="ECO:0007669"/>
    <property type="project" value="InterPro"/>
</dbReference>
<keyword evidence="3" id="KW-0274">FAD</keyword>
<feature type="transmembrane region" description="Helical" evidence="5">
    <location>
        <begin position="39"/>
        <end position="60"/>
    </location>
</feature>
<dbReference type="Proteomes" id="UP000447873">
    <property type="component" value="Unassembled WGS sequence"/>
</dbReference>